<comment type="caution">
    <text evidence="2">The sequence shown here is derived from an EMBL/GenBank/DDBJ whole genome shotgun (WGS) entry which is preliminary data.</text>
</comment>
<evidence type="ECO:0000313" key="3">
    <source>
        <dbReference type="Proteomes" id="UP001337655"/>
    </source>
</evidence>
<dbReference type="Pfam" id="PF13472">
    <property type="entry name" value="Lipase_GDSL_2"/>
    <property type="match status" value="1"/>
</dbReference>
<dbReference type="AlphaFoldDB" id="A0AAV9PEE0"/>
<evidence type="ECO:0000313" key="2">
    <source>
        <dbReference type="EMBL" id="KAK5170268.1"/>
    </source>
</evidence>
<evidence type="ECO:0000259" key="1">
    <source>
        <dbReference type="Pfam" id="PF13472"/>
    </source>
</evidence>
<dbReference type="GO" id="GO:0016788">
    <property type="term" value="F:hydrolase activity, acting on ester bonds"/>
    <property type="evidence" value="ECO:0007669"/>
    <property type="project" value="InterPro"/>
</dbReference>
<organism evidence="2 3">
    <name type="scientific">Saxophila tyrrhenica</name>
    <dbReference type="NCBI Taxonomy" id="1690608"/>
    <lineage>
        <taxon>Eukaryota</taxon>
        <taxon>Fungi</taxon>
        <taxon>Dikarya</taxon>
        <taxon>Ascomycota</taxon>
        <taxon>Pezizomycotina</taxon>
        <taxon>Dothideomycetes</taxon>
        <taxon>Dothideomycetidae</taxon>
        <taxon>Mycosphaerellales</taxon>
        <taxon>Extremaceae</taxon>
        <taxon>Saxophila</taxon>
    </lineage>
</organism>
<sequence>MSQRLRITSLGSSFAAGPGIGSMENEAAGRSSQNYAHQLARALNADLTDLSVSGATLLNVLKEEQFAGGCVFEPQLHQIPHDTNIVTLTCGGNDIDYIGSLIDKLMLSQLGPRHQQVLASPKKSLTSWQALAERLEAVLDQIHAVAPKARIYMVQYPAIIGNQTRPLYDLALGPENVVKWDLMAQRLAHSYVDVEKSRSAWVEVVPVAGVSREHGLGSAEPWVRGFSVDMLAHGPAPLHPNLAGHTAVADMLYRQISTGAGLSKL</sequence>
<dbReference type="CDD" id="cd01823">
    <property type="entry name" value="SEST_like"/>
    <property type="match status" value="1"/>
</dbReference>
<dbReference type="PANTHER" id="PTHR37981:SF1">
    <property type="entry name" value="SGNH HYDROLASE-TYPE ESTERASE DOMAIN-CONTAINING PROTEIN"/>
    <property type="match status" value="1"/>
</dbReference>
<gene>
    <name evidence="2" type="ORF">LTR77_004854</name>
</gene>
<dbReference type="PANTHER" id="PTHR37981">
    <property type="entry name" value="LIPASE 2"/>
    <property type="match status" value="1"/>
</dbReference>
<dbReference type="InterPro" id="IPR037460">
    <property type="entry name" value="SEST-like"/>
</dbReference>
<name>A0AAV9PEE0_9PEZI</name>
<dbReference type="GO" id="GO:0006629">
    <property type="term" value="P:lipid metabolic process"/>
    <property type="evidence" value="ECO:0007669"/>
    <property type="project" value="TreeGrafter"/>
</dbReference>
<dbReference type="Gene3D" id="3.40.50.1110">
    <property type="entry name" value="SGNH hydrolase"/>
    <property type="match status" value="1"/>
</dbReference>
<dbReference type="InterPro" id="IPR013830">
    <property type="entry name" value="SGNH_hydro"/>
</dbReference>
<protein>
    <recommendedName>
        <fullName evidence="1">SGNH hydrolase-type esterase domain-containing protein</fullName>
    </recommendedName>
</protein>
<dbReference type="Proteomes" id="UP001337655">
    <property type="component" value="Unassembled WGS sequence"/>
</dbReference>
<proteinExistence type="predicted"/>
<dbReference type="SUPFAM" id="SSF52266">
    <property type="entry name" value="SGNH hydrolase"/>
    <property type="match status" value="1"/>
</dbReference>
<keyword evidence="3" id="KW-1185">Reference proteome</keyword>
<dbReference type="InterPro" id="IPR036514">
    <property type="entry name" value="SGNH_hydro_sf"/>
</dbReference>
<accession>A0AAV9PEE0</accession>
<dbReference type="GeneID" id="89926198"/>
<dbReference type="EMBL" id="JAVRRT010000007">
    <property type="protein sequence ID" value="KAK5170268.1"/>
    <property type="molecule type" value="Genomic_DNA"/>
</dbReference>
<feature type="domain" description="SGNH hydrolase-type esterase" evidence="1">
    <location>
        <begin position="10"/>
        <end position="246"/>
    </location>
</feature>
<reference evidence="2 3" key="1">
    <citation type="submission" date="2023-08" db="EMBL/GenBank/DDBJ databases">
        <title>Black Yeasts Isolated from many extreme environments.</title>
        <authorList>
            <person name="Coleine C."/>
            <person name="Stajich J.E."/>
            <person name="Selbmann L."/>
        </authorList>
    </citation>
    <scope>NUCLEOTIDE SEQUENCE [LARGE SCALE GENOMIC DNA]</scope>
    <source>
        <strain evidence="2 3">CCFEE 5935</strain>
    </source>
</reference>
<dbReference type="RefSeq" id="XP_064659466.1">
    <property type="nucleotide sequence ID" value="XM_064802105.1"/>
</dbReference>